<comment type="caution">
    <text evidence="1">The sequence shown here is derived from an EMBL/GenBank/DDBJ whole genome shotgun (WGS) entry which is preliminary data.</text>
</comment>
<keyword evidence="2" id="KW-1185">Reference proteome</keyword>
<protein>
    <recommendedName>
        <fullName evidence="3">Core-binding (CB) domain-containing protein</fullName>
    </recommendedName>
</protein>
<evidence type="ECO:0000313" key="2">
    <source>
        <dbReference type="Proteomes" id="UP000324585"/>
    </source>
</evidence>
<dbReference type="Proteomes" id="UP000324585">
    <property type="component" value="Unassembled WGS sequence"/>
</dbReference>
<evidence type="ECO:0000313" key="1">
    <source>
        <dbReference type="EMBL" id="KAA8492025.1"/>
    </source>
</evidence>
<accession>A0A5J4YLL0</accession>
<gene>
    <name evidence="1" type="ORF">FVE85_8507</name>
</gene>
<proteinExistence type="predicted"/>
<organism evidence="1 2">
    <name type="scientific">Porphyridium purpureum</name>
    <name type="common">Red alga</name>
    <name type="synonym">Porphyridium cruentum</name>
    <dbReference type="NCBI Taxonomy" id="35688"/>
    <lineage>
        <taxon>Eukaryota</taxon>
        <taxon>Rhodophyta</taxon>
        <taxon>Bangiophyceae</taxon>
        <taxon>Porphyridiales</taxon>
        <taxon>Porphyridiaceae</taxon>
        <taxon>Porphyridium</taxon>
    </lineage>
</organism>
<dbReference type="EMBL" id="VRMN01000011">
    <property type="protein sequence ID" value="KAA8492025.1"/>
    <property type="molecule type" value="Genomic_DNA"/>
</dbReference>
<name>A0A5J4YLL0_PORPP</name>
<dbReference type="AlphaFoldDB" id="A0A5J4YLL0"/>
<evidence type="ECO:0008006" key="3">
    <source>
        <dbReference type="Google" id="ProtNLM"/>
    </source>
</evidence>
<sequence length="224" mass="24806">MDLNESAALINALVEQEETVDNDWIQDAQEYARARIGESSRKTYKTYWKRLSDFLVQHYANTGAISLTDERGSAETHFGIQAGALTKEMVTRFLVTLKKSKSGAPIGPDGLASAKSALRALFADQKVAVRVFFKTEISQLARGMKKKRLQDKHKGKEKDDDGKMYLAYSLYVFLCSFLISNVSTPARAAGQKGRASGSSDTTTAPFTHLFSILCWNLMCRGDST</sequence>
<reference evidence="2" key="1">
    <citation type="journal article" date="2019" name="Nat. Commun.">
        <title>Expansion of phycobilisome linker gene families in mesophilic red algae.</title>
        <authorList>
            <person name="Lee J."/>
            <person name="Kim D."/>
            <person name="Bhattacharya D."/>
            <person name="Yoon H.S."/>
        </authorList>
    </citation>
    <scope>NUCLEOTIDE SEQUENCE [LARGE SCALE GENOMIC DNA]</scope>
    <source>
        <strain evidence="2">CCMP 1328</strain>
    </source>
</reference>